<organism evidence="3 4">
    <name type="scientific">Silvibacterium bohemicum</name>
    <dbReference type="NCBI Taxonomy" id="1577686"/>
    <lineage>
        <taxon>Bacteria</taxon>
        <taxon>Pseudomonadati</taxon>
        <taxon>Acidobacteriota</taxon>
        <taxon>Terriglobia</taxon>
        <taxon>Terriglobales</taxon>
        <taxon>Acidobacteriaceae</taxon>
        <taxon>Silvibacterium</taxon>
    </lineage>
</organism>
<keyword evidence="2" id="KW-1133">Transmembrane helix</keyword>
<gene>
    <name evidence="3" type="ORF">HNQ77_004570</name>
</gene>
<comment type="caution">
    <text evidence="3">The sequence shown here is derived from an EMBL/GenBank/DDBJ whole genome shotgun (WGS) entry which is preliminary data.</text>
</comment>
<feature type="transmembrane region" description="Helical" evidence="2">
    <location>
        <begin position="253"/>
        <end position="270"/>
    </location>
</feature>
<dbReference type="EMBL" id="JACHEK010000010">
    <property type="protein sequence ID" value="MBB6146591.1"/>
    <property type="molecule type" value="Genomic_DNA"/>
</dbReference>
<dbReference type="OrthoDB" id="10018441at2"/>
<protein>
    <recommendedName>
        <fullName evidence="5">O-antigen polymerase</fullName>
    </recommendedName>
</protein>
<feature type="transmembrane region" description="Helical" evidence="2">
    <location>
        <begin position="97"/>
        <end position="115"/>
    </location>
</feature>
<evidence type="ECO:0008006" key="5">
    <source>
        <dbReference type="Google" id="ProtNLM"/>
    </source>
</evidence>
<feature type="transmembrane region" description="Helical" evidence="2">
    <location>
        <begin position="345"/>
        <end position="363"/>
    </location>
</feature>
<sequence length="450" mass="48365">MKVASFFYALALLTLPVGPATKLLLGREEMVWLDPTLIFGVLAFAALIPAWRAEHSRQLPQVAPILSGLALICIACALSGYLLRLPENLYGALREPLKFFLMIIWFVTSCWFLRFRSSLVFRWASVAAVLGILSGLSIYFMAAGLLPVSAGAVSYSRLYILRQSIWFDFTPIPRMGGLFIEAPPFGLTMLALWVLFCVALRSGVRTKATLIGAGFSLIGALASLSDQVTVGLAICATASVLSITTRPRWMKRAVLSFTVVVFIGVCVLSLQSKLTAAADAQTAVNIYRNSVGERTFHLNYGLSVLRREPSAALFGIGPGRYGEYVAETGLFPAETTMQYTGPELLVEWGVAGVAVWLLAIVLLSDQVWKLHAMGGLGMLIGLLISDSFQANWKLEAVFLAIAALCTSQLASSKNGKAAVSKAFSPPPLPPAGKGKKPLPSGWTAGEVPST</sequence>
<feature type="transmembrane region" description="Helical" evidence="2">
    <location>
        <begin position="63"/>
        <end position="85"/>
    </location>
</feature>
<evidence type="ECO:0000313" key="3">
    <source>
        <dbReference type="EMBL" id="MBB6146591.1"/>
    </source>
</evidence>
<evidence type="ECO:0000256" key="1">
    <source>
        <dbReference type="SAM" id="MobiDB-lite"/>
    </source>
</evidence>
<reference evidence="3 4" key="1">
    <citation type="submission" date="2020-08" db="EMBL/GenBank/DDBJ databases">
        <title>Genomic Encyclopedia of Type Strains, Phase IV (KMG-IV): sequencing the most valuable type-strain genomes for metagenomic binning, comparative biology and taxonomic classification.</title>
        <authorList>
            <person name="Goeker M."/>
        </authorList>
    </citation>
    <scope>NUCLEOTIDE SEQUENCE [LARGE SCALE GENOMIC DNA]</scope>
    <source>
        <strain evidence="3 4">DSM 103733</strain>
    </source>
</reference>
<dbReference type="RefSeq" id="WP_050060373.1">
    <property type="nucleotide sequence ID" value="NZ_JACHEK010000010.1"/>
</dbReference>
<evidence type="ECO:0000256" key="2">
    <source>
        <dbReference type="SAM" id="Phobius"/>
    </source>
</evidence>
<keyword evidence="2" id="KW-0812">Transmembrane</keyword>
<feature type="region of interest" description="Disordered" evidence="1">
    <location>
        <begin position="419"/>
        <end position="450"/>
    </location>
</feature>
<proteinExistence type="predicted"/>
<feature type="transmembrane region" description="Helical" evidence="2">
    <location>
        <begin position="30"/>
        <end position="51"/>
    </location>
</feature>
<feature type="transmembrane region" description="Helical" evidence="2">
    <location>
        <begin position="175"/>
        <end position="196"/>
    </location>
</feature>
<keyword evidence="4" id="KW-1185">Reference proteome</keyword>
<keyword evidence="2" id="KW-0472">Membrane</keyword>
<accession>A0A841K628</accession>
<dbReference type="AlphaFoldDB" id="A0A841K628"/>
<dbReference type="Proteomes" id="UP000538666">
    <property type="component" value="Unassembled WGS sequence"/>
</dbReference>
<name>A0A841K628_9BACT</name>
<evidence type="ECO:0000313" key="4">
    <source>
        <dbReference type="Proteomes" id="UP000538666"/>
    </source>
</evidence>
<feature type="transmembrane region" description="Helical" evidence="2">
    <location>
        <begin position="127"/>
        <end position="155"/>
    </location>
</feature>